<dbReference type="AlphaFoldDB" id="A0AAD8HY95"/>
<evidence type="ECO:0000313" key="12">
    <source>
        <dbReference type="Proteomes" id="UP001237642"/>
    </source>
</evidence>
<evidence type="ECO:0000256" key="6">
    <source>
        <dbReference type="ARBA" id="ARBA00022989"/>
    </source>
</evidence>
<evidence type="ECO:0000256" key="7">
    <source>
        <dbReference type="ARBA" id="ARBA00023136"/>
    </source>
</evidence>
<feature type="repeat" description="Solcar" evidence="8">
    <location>
        <begin position="85"/>
        <end position="174"/>
    </location>
</feature>
<evidence type="ECO:0000313" key="11">
    <source>
        <dbReference type="EMBL" id="KAK1374608.1"/>
    </source>
</evidence>
<dbReference type="GO" id="GO:0016020">
    <property type="term" value="C:membrane"/>
    <property type="evidence" value="ECO:0007669"/>
    <property type="project" value="UniProtKB-SubCell"/>
</dbReference>
<gene>
    <name evidence="11" type="ORF">POM88_030801</name>
</gene>
<evidence type="ECO:0000256" key="8">
    <source>
        <dbReference type="PROSITE-ProRule" id="PRU00282"/>
    </source>
</evidence>
<keyword evidence="5" id="KW-0677">Repeat</keyword>
<evidence type="ECO:0000256" key="2">
    <source>
        <dbReference type="ARBA" id="ARBA00006375"/>
    </source>
</evidence>
<dbReference type="InterPro" id="IPR023395">
    <property type="entry name" value="MCP_dom_sf"/>
</dbReference>
<dbReference type="Gene3D" id="1.50.40.10">
    <property type="entry name" value="Mitochondrial carrier domain"/>
    <property type="match status" value="1"/>
</dbReference>
<comment type="caution">
    <text evidence="11">The sequence shown here is derived from an EMBL/GenBank/DDBJ whole genome shotgun (WGS) entry which is preliminary data.</text>
</comment>
<organism evidence="11 12">
    <name type="scientific">Heracleum sosnowskyi</name>
    <dbReference type="NCBI Taxonomy" id="360622"/>
    <lineage>
        <taxon>Eukaryota</taxon>
        <taxon>Viridiplantae</taxon>
        <taxon>Streptophyta</taxon>
        <taxon>Embryophyta</taxon>
        <taxon>Tracheophyta</taxon>
        <taxon>Spermatophyta</taxon>
        <taxon>Magnoliopsida</taxon>
        <taxon>eudicotyledons</taxon>
        <taxon>Gunneridae</taxon>
        <taxon>Pentapetalae</taxon>
        <taxon>asterids</taxon>
        <taxon>campanulids</taxon>
        <taxon>Apiales</taxon>
        <taxon>Apiaceae</taxon>
        <taxon>Apioideae</taxon>
        <taxon>apioid superclade</taxon>
        <taxon>Tordylieae</taxon>
        <taxon>Tordyliinae</taxon>
        <taxon>Heracleum</taxon>
    </lineage>
</organism>
<keyword evidence="7 8" id="KW-0472">Membrane</keyword>
<protein>
    <submittedName>
        <fullName evidence="11">Uncharacterized protein</fullName>
    </submittedName>
</protein>
<reference evidence="11" key="2">
    <citation type="submission" date="2023-05" db="EMBL/GenBank/DDBJ databases">
        <authorList>
            <person name="Schelkunov M.I."/>
        </authorList>
    </citation>
    <scope>NUCLEOTIDE SEQUENCE</scope>
    <source>
        <strain evidence="11">Hsosn_3</strain>
        <tissue evidence="11">Leaf</tissue>
    </source>
</reference>
<accession>A0AAD8HY95</accession>
<reference evidence="11" key="1">
    <citation type="submission" date="2023-02" db="EMBL/GenBank/DDBJ databases">
        <title>Genome of toxic invasive species Heracleum sosnowskyi carries increased number of genes despite the absence of recent whole-genome duplications.</title>
        <authorList>
            <person name="Schelkunov M."/>
            <person name="Shtratnikova V."/>
            <person name="Makarenko M."/>
            <person name="Klepikova A."/>
            <person name="Omelchenko D."/>
            <person name="Novikova G."/>
            <person name="Obukhova E."/>
            <person name="Bogdanov V."/>
            <person name="Penin A."/>
            <person name="Logacheva M."/>
        </authorList>
    </citation>
    <scope>NUCLEOTIDE SEQUENCE</scope>
    <source>
        <strain evidence="11">Hsosn_3</strain>
        <tissue evidence="11">Leaf</tissue>
    </source>
</reference>
<keyword evidence="3 9" id="KW-0813">Transport</keyword>
<feature type="transmembrane region" description="Helical" evidence="10">
    <location>
        <begin position="50"/>
        <end position="71"/>
    </location>
</feature>
<name>A0AAD8HY95_9APIA</name>
<dbReference type="Proteomes" id="UP001237642">
    <property type="component" value="Unassembled WGS sequence"/>
</dbReference>
<comment type="subcellular location">
    <subcellularLocation>
        <location evidence="1">Membrane</location>
        <topology evidence="1">Multi-pass membrane protein</topology>
    </subcellularLocation>
</comment>
<dbReference type="GO" id="GO:0006862">
    <property type="term" value="P:nucleotide transport"/>
    <property type="evidence" value="ECO:0007669"/>
    <property type="project" value="InterPro"/>
</dbReference>
<keyword evidence="6 10" id="KW-1133">Transmembrane helix</keyword>
<evidence type="ECO:0000256" key="3">
    <source>
        <dbReference type="ARBA" id="ARBA00022448"/>
    </source>
</evidence>
<dbReference type="GO" id="GO:0055085">
    <property type="term" value="P:transmembrane transport"/>
    <property type="evidence" value="ECO:0007669"/>
    <property type="project" value="InterPro"/>
</dbReference>
<evidence type="ECO:0000256" key="1">
    <source>
        <dbReference type="ARBA" id="ARBA00004141"/>
    </source>
</evidence>
<feature type="repeat" description="Solcar" evidence="8">
    <location>
        <begin position="2"/>
        <end position="74"/>
    </location>
</feature>
<comment type="similarity">
    <text evidence="2 9">Belongs to the mitochondrial carrier (TC 2.A.29) family.</text>
</comment>
<dbReference type="PROSITE" id="PS50920">
    <property type="entry name" value="SOLCAR"/>
    <property type="match status" value="2"/>
</dbReference>
<evidence type="ECO:0000256" key="4">
    <source>
        <dbReference type="ARBA" id="ARBA00022692"/>
    </source>
</evidence>
<evidence type="ECO:0000256" key="5">
    <source>
        <dbReference type="ARBA" id="ARBA00022737"/>
    </source>
</evidence>
<evidence type="ECO:0000256" key="10">
    <source>
        <dbReference type="SAM" id="Phobius"/>
    </source>
</evidence>
<feature type="transmembrane region" description="Helical" evidence="10">
    <location>
        <begin position="91"/>
        <end position="111"/>
    </location>
</feature>
<evidence type="ECO:0000256" key="9">
    <source>
        <dbReference type="RuleBase" id="RU000488"/>
    </source>
</evidence>
<dbReference type="InterPro" id="IPR044712">
    <property type="entry name" value="SLC25A32-like"/>
</dbReference>
<dbReference type="InterPro" id="IPR018108">
    <property type="entry name" value="MCP_transmembrane"/>
</dbReference>
<sequence>MPLLVPLQVPWHLAATVVCPLDVIKTRLQVHGLPDVSHSGRKGGGLYRGLLPTLAALLPNWIVYFAVYGSLKSLLHSHADDNGQLTKGANIVAASGAGAVTSVTTNPLWVVKTRLQTQAMRPDIVPYKSMFSAFRRIAHKDGIRGWYRSVLHDLLKQFTSCELNIGVAPSIWYFSDQFI</sequence>
<keyword evidence="4 8" id="KW-0812">Transmembrane</keyword>
<proteinExistence type="inferred from homology"/>
<dbReference type="EMBL" id="JAUIZM010000007">
    <property type="protein sequence ID" value="KAK1374608.1"/>
    <property type="molecule type" value="Genomic_DNA"/>
</dbReference>
<dbReference type="SUPFAM" id="SSF103506">
    <property type="entry name" value="Mitochondrial carrier"/>
    <property type="match status" value="1"/>
</dbReference>
<keyword evidence="12" id="KW-1185">Reference proteome</keyword>
<dbReference type="Pfam" id="PF00153">
    <property type="entry name" value="Mito_carr"/>
    <property type="match status" value="2"/>
</dbReference>
<dbReference type="PANTHER" id="PTHR45683">
    <property type="entry name" value="MITOCHONDRIAL NICOTINAMIDE ADENINE DINUCLEOTIDE TRANSPORTER 1-RELATED-RELATED"/>
    <property type="match status" value="1"/>
</dbReference>